<feature type="transmembrane region" description="Helical" evidence="1">
    <location>
        <begin position="37"/>
        <end position="54"/>
    </location>
</feature>
<feature type="transmembrane region" description="Helical" evidence="1">
    <location>
        <begin position="125"/>
        <end position="146"/>
    </location>
</feature>
<dbReference type="PANTHER" id="PTHR40700:SF1">
    <property type="entry name" value="DUF63 DOMAIN-CONTAINING PROTEIN"/>
    <property type="match status" value="1"/>
</dbReference>
<accession>A0ABD5U666</accession>
<dbReference type="InterPro" id="IPR002749">
    <property type="entry name" value="DUF63"/>
</dbReference>
<keyword evidence="1" id="KW-1133">Transmembrane helix</keyword>
<dbReference type="Proteomes" id="UP001596406">
    <property type="component" value="Unassembled WGS sequence"/>
</dbReference>
<keyword evidence="1" id="KW-0812">Transmembrane</keyword>
<proteinExistence type="predicted"/>
<reference evidence="2 3" key="1">
    <citation type="journal article" date="2019" name="Int. J. Syst. Evol. Microbiol.">
        <title>The Global Catalogue of Microorganisms (GCM) 10K type strain sequencing project: providing services to taxonomists for standard genome sequencing and annotation.</title>
        <authorList>
            <consortium name="The Broad Institute Genomics Platform"/>
            <consortium name="The Broad Institute Genome Sequencing Center for Infectious Disease"/>
            <person name="Wu L."/>
            <person name="Ma J."/>
        </authorList>
    </citation>
    <scope>NUCLEOTIDE SEQUENCE [LARGE SCALE GENOMIC DNA]</scope>
    <source>
        <strain evidence="2 3">PSRA2</strain>
    </source>
</reference>
<gene>
    <name evidence="2" type="ORF">ACFQHK_00790</name>
</gene>
<keyword evidence="1" id="KW-0472">Membrane</keyword>
<protein>
    <submittedName>
        <fullName evidence="2">DUF63 family protein</fullName>
    </submittedName>
</protein>
<evidence type="ECO:0000256" key="1">
    <source>
        <dbReference type="SAM" id="Phobius"/>
    </source>
</evidence>
<organism evidence="2 3">
    <name type="scientific">Halomarina ordinaria</name>
    <dbReference type="NCBI Taxonomy" id="3033939"/>
    <lineage>
        <taxon>Archaea</taxon>
        <taxon>Methanobacteriati</taxon>
        <taxon>Methanobacteriota</taxon>
        <taxon>Stenosarchaea group</taxon>
        <taxon>Halobacteria</taxon>
        <taxon>Halobacteriales</taxon>
        <taxon>Natronomonadaceae</taxon>
        <taxon>Halomarina</taxon>
    </lineage>
</organism>
<dbReference type="EMBL" id="JBHSXM010000001">
    <property type="protein sequence ID" value="MFC6835040.1"/>
    <property type="molecule type" value="Genomic_DNA"/>
</dbReference>
<evidence type="ECO:0000313" key="3">
    <source>
        <dbReference type="Proteomes" id="UP001596406"/>
    </source>
</evidence>
<dbReference type="Pfam" id="PF01889">
    <property type="entry name" value="DUF63"/>
    <property type="match status" value="1"/>
</dbReference>
<comment type="caution">
    <text evidence="2">The sequence shown here is derived from an EMBL/GenBank/DDBJ whole genome shotgun (WGS) entry which is preliminary data.</text>
</comment>
<dbReference type="RefSeq" id="WP_304446748.1">
    <property type="nucleotide sequence ID" value="NZ_JARRAH010000001.1"/>
</dbReference>
<keyword evidence="3" id="KW-1185">Reference proteome</keyword>
<dbReference type="AlphaFoldDB" id="A0ABD5U666"/>
<evidence type="ECO:0000313" key="2">
    <source>
        <dbReference type="EMBL" id="MFC6835040.1"/>
    </source>
</evidence>
<dbReference type="PANTHER" id="PTHR40700">
    <property type="entry name" value="HYPOTHETICAL MEMBRANE PROTEIN, CONSERVED, DUF63 FAMILY"/>
    <property type="match status" value="1"/>
</dbReference>
<sequence>MSASLTSNVGWAALTVCASLVLTGGTWLVLQRHVPAVAATAGCAGLFAVFGQTLDAVSTFVGVDVLSFVEQVPLSRSILDATAALPTAPLLGSAWLFVGLKVGLAVALVALLADPRRPLGATDRLALLAAGAFGLVPGLSNLWLYATA</sequence>
<feature type="transmembrane region" description="Helical" evidence="1">
    <location>
        <begin position="94"/>
        <end position="113"/>
    </location>
</feature>
<name>A0ABD5U666_9EURY</name>
<feature type="transmembrane region" description="Helical" evidence="1">
    <location>
        <begin position="12"/>
        <end position="30"/>
    </location>
</feature>